<organism evidence="1 2">
    <name type="scientific">Thelephora ganbajun</name>
    <name type="common">Ganba fungus</name>
    <dbReference type="NCBI Taxonomy" id="370292"/>
    <lineage>
        <taxon>Eukaryota</taxon>
        <taxon>Fungi</taxon>
        <taxon>Dikarya</taxon>
        <taxon>Basidiomycota</taxon>
        <taxon>Agaricomycotina</taxon>
        <taxon>Agaricomycetes</taxon>
        <taxon>Thelephorales</taxon>
        <taxon>Thelephoraceae</taxon>
        <taxon>Thelephora</taxon>
    </lineage>
</organism>
<protein>
    <submittedName>
        <fullName evidence="1">Uncharacterized protein</fullName>
    </submittedName>
</protein>
<dbReference type="EMBL" id="MU117981">
    <property type="protein sequence ID" value="KAF9650802.1"/>
    <property type="molecule type" value="Genomic_DNA"/>
</dbReference>
<keyword evidence="2" id="KW-1185">Reference proteome</keyword>
<dbReference type="Proteomes" id="UP000886501">
    <property type="component" value="Unassembled WGS sequence"/>
</dbReference>
<sequence>MTRQRTPYLLPGTLHPHFVLAIFSNFTVVVTNFADGKQLFRECPYTTPGEIPNKFSEALKALHANNLVFGDLIPNILVTDQHHVRLVDFDWCGRAREGEYPTRTNLVDIEWPKRVAPGCLLRFEYDNEMLRRLSWRK</sequence>
<reference evidence="1" key="1">
    <citation type="submission" date="2019-10" db="EMBL/GenBank/DDBJ databases">
        <authorList>
            <consortium name="DOE Joint Genome Institute"/>
            <person name="Kuo A."/>
            <person name="Miyauchi S."/>
            <person name="Kiss E."/>
            <person name="Drula E."/>
            <person name="Kohler A."/>
            <person name="Sanchez-Garcia M."/>
            <person name="Andreopoulos B."/>
            <person name="Barry K.W."/>
            <person name="Bonito G."/>
            <person name="Buee M."/>
            <person name="Carver A."/>
            <person name="Chen C."/>
            <person name="Cichocki N."/>
            <person name="Clum A."/>
            <person name="Culley D."/>
            <person name="Crous P.W."/>
            <person name="Fauchery L."/>
            <person name="Girlanda M."/>
            <person name="Hayes R."/>
            <person name="Keri Z."/>
            <person name="Labutti K."/>
            <person name="Lipzen A."/>
            <person name="Lombard V."/>
            <person name="Magnuson J."/>
            <person name="Maillard F."/>
            <person name="Morin E."/>
            <person name="Murat C."/>
            <person name="Nolan M."/>
            <person name="Ohm R."/>
            <person name="Pangilinan J."/>
            <person name="Pereira M."/>
            <person name="Perotto S."/>
            <person name="Peter M."/>
            <person name="Riley R."/>
            <person name="Sitrit Y."/>
            <person name="Stielow B."/>
            <person name="Szollosi G."/>
            <person name="Zifcakova L."/>
            <person name="Stursova M."/>
            <person name="Spatafora J.W."/>
            <person name="Tedersoo L."/>
            <person name="Vaario L.-M."/>
            <person name="Yamada A."/>
            <person name="Yan M."/>
            <person name="Wang P."/>
            <person name="Xu J."/>
            <person name="Bruns T."/>
            <person name="Baldrian P."/>
            <person name="Vilgalys R."/>
            <person name="Henrissat B."/>
            <person name="Grigoriev I.V."/>
            <person name="Hibbett D."/>
            <person name="Nagy L.G."/>
            <person name="Martin F.M."/>
        </authorList>
    </citation>
    <scope>NUCLEOTIDE SEQUENCE</scope>
    <source>
        <strain evidence="1">P2</strain>
    </source>
</reference>
<accession>A0ACB6ZMH7</accession>
<gene>
    <name evidence="1" type="ORF">BDM02DRAFT_3111616</name>
</gene>
<proteinExistence type="predicted"/>
<name>A0ACB6ZMH7_THEGA</name>
<evidence type="ECO:0000313" key="1">
    <source>
        <dbReference type="EMBL" id="KAF9650802.1"/>
    </source>
</evidence>
<comment type="caution">
    <text evidence="1">The sequence shown here is derived from an EMBL/GenBank/DDBJ whole genome shotgun (WGS) entry which is preliminary data.</text>
</comment>
<evidence type="ECO:0000313" key="2">
    <source>
        <dbReference type="Proteomes" id="UP000886501"/>
    </source>
</evidence>
<reference evidence="1" key="2">
    <citation type="journal article" date="2020" name="Nat. Commun.">
        <title>Large-scale genome sequencing of mycorrhizal fungi provides insights into the early evolution of symbiotic traits.</title>
        <authorList>
            <person name="Miyauchi S."/>
            <person name="Kiss E."/>
            <person name="Kuo A."/>
            <person name="Drula E."/>
            <person name="Kohler A."/>
            <person name="Sanchez-Garcia M."/>
            <person name="Morin E."/>
            <person name="Andreopoulos B."/>
            <person name="Barry K.W."/>
            <person name="Bonito G."/>
            <person name="Buee M."/>
            <person name="Carver A."/>
            <person name="Chen C."/>
            <person name="Cichocki N."/>
            <person name="Clum A."/>
            <person name="Culley D."/>
            <person name="Crous P.W."/>
            <person name="Fauchery L."/>
            <person name="Girlanda M."/>
            <person name="Hayes R.D."/>
            <person name="Keri Z."/>
            <person name="LaButti K."/>
            <person name="Lipzen A."/>
            <person name="Lombard V."/>
            <person name="Magnuson J."/>
            <person name="Maillard F."/>
            <person name="Murat C."/>
            <person name="Nolan M."/>
            <person name="Ohm R.A."/>
            <person name="Pangilinan J."/>
            <person name="Pereira M.F."/>
            <person name="Perotto S."/>
            <person name="Peter M."/>
            <person name="Pfister S."/>
            <person name="Riley R."/>
            <person name="Sitrit Y."/>
            <person name="Stielow J.B."/>
            <person name="Szollosi G."/>
            <person name="Zifcakova L."/>
            <person name="Stursova M."/>
            <person name="Spatafora J.W."/>
            <person name="Tedersoo L."/>
            <person name="Vaario L.M."/>
            <person name="Yamada A."/>
            <person name="Yan M."/>
            <person name="Wang P."/>
            <person name="Xu J."/>
            <person name="Bruns T."/>
            <person name="Baldrian P."/>
            <person name="Vilgalys R."/>
            <person name="Dunand C."/>
            <person name="Henrissat B."/>
            <person name="Grigoriev I.V."/>
            <person name="Hibbett D."/>
            <person name="Nagy L.G."/>
            <person name="Martin F.M."/>
        </authorList>
    </citation>
    <scope>NUCLEOTIDE SEQUENCE</scope>
    <source>
        <strain evidence="1">P2</strain>
    </source>
</reference>